<dbReference type="PANTHER" id="PTHR37523">
    <property type="entry name" value="METALLOPHOSPHOESTERASE"/>
    <property type="match status" value="1"/>
</dbReference>
<dbReference type="EMBL" id="JAGVSJ010000042">
    <property type="protein sequence ID" value="MBX8632627.1"/>
    <property type="molecule type" value="Genomic_DNA"/>
</dbReference>
<accession>A0A8J7YL49</accession>
<reference evidence="1" key="1">
    <citation type="submission" date="2021-04" db="EMBL/GenBank/DDBJ databases">
        <title>Genomic insights into ecological role and evolution of a novel Thermoplasmata order Candidatus Sysuiplasmatales.</title>
        <authorList>
            <person name="Yuan Y."/>
        </authorList>
    </citation>
    <scope>NUCLEOTIDE SEQUENCE</scope>
    <source>
        <strain evidence="2">TUT19-bin139</strain>
        <strain evidence="1">YP2-bin.285</strain>
    </source>
</reference>
<gene>
    <name evidence="1" type="ORF">J9259_08980</name>
    <name evidence="2" type="ORF">KIY12_10035</name>
</gene>
<organism evidence="1 3">
    <name type="scientific">Candidatus Sysuiplasma superficiale</name>
    <dbReference type="NCBI Taxonomy" id="2823368"/>
    <lineage>
        <taxon>Archaea</taxon>
        <taxon>Methanobacteriati</taxon>
        <taxon>Thermoplasmatota</taxon>
        <taxon>Thermoplasmata</taxon>
        <taxon>Candidatus Sysuiplasmatales</taxon>
        <taxon>Candidatus Sysuiplasmataceae</taxon>
        <taxon>Candidatus Sysuiplasma</taxon>
    </lineage>
</organism>
<dbReference type="PANTHER" id="PTHR37523:SF1">
    <property type="entry name" value="CALCINEURIN-LIKE PHOSPHOESTERASE DOMAIN-CONTAINING PROTEIN"/>
    <property type="match status" value="1"/>
</dbReference>
<dbReference type="Gene3D" id="3.60.21.10">
    <property type="match status" value="1"/>
</dbReference>
<name>A0A8J7YL49_9ARCH</name>
<dbReference type="EMBL" id="JAHEAC010000151">
    <property type="protein sequence ID" value="MBX8645037.1"/>
    <property type="molecule type" value="Genomic_DNA"/>
</dbReference>
<dbReference type="Proteomes" id="UP000750197">
    <property type="component" value="Unassembled WGS sequence"/>
</dbReference>
<dbReference type="Proteomes" id="UP000716004">
    <property type="component" value="Unassembled WGS sequence"/>
</dbReference>
<proteinExistence type="predicted"/>
<comment type="caution">
    <text evidence="1">The sequence shown here is derived from an EMBL/GenBank/DDBJ whole genome shotgun (WGS) entry which is preliminary data.</text>
</comment>
<evidence type="ECO:0000313" key="2">
    <source>
        <dbReference type="EMBL" id="MBX8645037.1"/>
    </source>
</evidence>
<dbReference type="SUPFAM" id="SSF56300">
    <property type="entry name" value="Metallo-dependent phosphatases"/>
    <property type="match status" value="1"/>
</dbReference>
<dbReference type="InterPro" id="IPR029052">
    <property type="entry name" value="Metallo-depent_PP-like"/>
</dbReference>
<sequence>MLVLGGDITGKLLVPIVKQDDGSYSSEFHGTQVRISSETERSEFEKKVKFSGYYPVLMEKAEYERALTDGSYRESVFEETMLDSIKGWLKLADERLKGTKVKLYITAGNDDLLSMDEILRNHNSENVEYAEGEIASFDGFEMLSMGDVNPTPWHTPREYPEEELERRLEALASKLTDPSKSIFNVHVPPIGVGLDVCPELDANLTPVTRGGEIVMKAAGSVAVKRAIEKFEPLLGLHGHIHESPGIARIGRTVCINPGSEYGQGVLRGALVSFDKGKLKHYSLTRG</sequence>
<protein>
    <submittedName>
        <fullName evidence="1">Metallophosphoesterase</fullName>
    </submittedName>
</protein>
<evidence type="ECO:0000313" key="1">
    <source>
        <dbReference type="EMBL" id="MBX8632627.1"/>
    </source>
</evidence>
<dbReference type="AlphaFoldDB" id="A0A8J7YL49"/>
<evidence type="ECO:0000313" key="3">
    <source>
        <dbReference type="Proteomes" id="UP000716004"/>
    </source>
</evidence>